<organism evidence="2 3">
    <name type="scientific">Romanomermis culicivorax</name>
    <name type="common">Nematode worm</name>
    <dbReference type="NCBI Taxonomy" id="13658"/>
    <lineage>
        <taxon>Eukaryota</taxon>
        <taxon>Metazoa</taxon>
        <taxon>Ecdysozoa</taxon>
        <taxon>Nematoda</taxon>
        <taxon>Enoplea</taxon>
        <taxon>Dorylaimia</taxon>
        <taxon>Mermithida</taxon>
        <taxon>Mermithoidea</taxon>
        <taxon>Mermithidae</taxon>
        <taxon>Romanomermis</taxon>
    </lineage>
</organism>
<dbReference type="Proteomes" id="UP000887565">
    <property type="component" value="Unplaced"/>
</dbReference>
<accession>A0A915L4J3</accession>
<reference evidence="3" key="1">
    <citation type="submission" date="2022-11" db="UniProtKB">
        <authorList>
            <consortium name="WormBaseParasite"/>
        </authorList>
    </citation>
    <scope>IDENTIFICATION</scope>
</reference>
<evidence type="ECO:0000256" key="1">
    <source>
        <dbReference type="SAM" id="MobiDB-lite"/>
    </source>
</evidence>
<evidence type="ECO:0000313" key="3">
    <source>
        <dbReference type="WBParaSite" id="nRc.2.0.1.t46000-RA"/>
    </source>
</evidence>
<protein>
    <submittedName>
        <fullName evidence="3">Uncharacterized protein</fullName>
    </submittedName>
</protein>
<feature type="compositionally biased region" description="Basic residues" evidence="1">
    <location>
        <begin position="16"/>
        <end position="34"/>
    </location>
</feature>
<name>A0A915L4J3_ROMCU</name>
<feature type="region of interest" description="Disordered" evidence="1">
    <location>
        <begin position="16"/>
        <end position="43"/>
    </location>
</feature>
<dbReference type="AlphaFoldDB" id="A0A915L4J3"/>
<dbReference type="WBParaSite" id="nRc.2.0.1.t46000-RA">
    <property type="protein sequence ID" value="nRc.2.0.1.t46000-RA"/>
    <property type="gene ID" value="nRc.2.0.1.g46000"/>
</dbReference>
<evidence type="ECO:0000313" key="2">
    <source>
        <dbReference type="Proteomes" id="UP000887565"/>
    </source>
</evidence>
<proteinExistence type="predicted"/>
<keyword evidence="2" id="KW-1185">Reference proteome</keyword>
<sequence length="102" mass="12045">MRPGCGRGVLRSGCRRYKPQRRRAGRNSTRRKSNTNKDKISKRYETGTCNMKYEDLSLRVYLGVEGDDLMRHDDLESIHLRIPKLNKMDIFQEHITCNDQCR</sequence>